<protein>
    <recommendedName>
        <fullName evidence="6">Glycoside hydrolase family 5 domain-containing protein</fullName>
    </recommendedName>
</protein>
<accession>A0A9P9WYC5</accession>
<dbReference type="InterPro" id="IPR017853">
    <property type="entry name" value="GH"/>
</dbReference>
<feature type="chain" id="PRO_5040474567" description="Glycoside hydrolase family 5 domain-containing protein" evidence="5">
    <location>
        <begin position="27"/>
        <end position="433"/>
    </location>
</feature>
<feature type="domain" description="Glycoside hydrolase family 5" evidence="6">
    <location>
        <begin position="79"/>
        <end position="387"/>
    </location>
</feature>
<keyword evidence="5" id="KW-0732">Signal</keyword>
<keyword evidence="8" id="KW-1185">Reference proteome</keyword>
<dbReference type="PANTHER" id="PTHR31263:SF0">
    <property type="entry name" value="CELLULASE FAMILY PROTEIN (AFU_ORTHOLOGUE AFUA_5G14560)"/>
    <property type="match status" value="1"/>
</dbReference>
<proteinExistence type="inferred from homology"/>
<evidence type="ECO:0000313" key="7">
    <source>
        <dbReference type="EMBL" id="KAI1881509.1"/>
    </source>
</evidence>
<dbReference type="GO" id="GO:0004553">
    <property type="term" value="F:hydrolase activity, hydrolyzing O-glycosyl compounds"/>
    <property type="evidence" value="ECO:0007669"/>
    <property type="project" value="InterPro"/>
</dbReference>
<dbReference type="SUPFAM" id="SSF51445">
    <property type="entry name" value="(Trans)glycosidases"/>
    <property type="match status" value="1"/>
</dbReference>
<gene>
    <name evidence="7" type="ORF">JX265_000335</name>
</gene>
<evidence type="ECO:0000256" key="2">
    <source>
        <dbReference type="ARBA" id="ARBA00022801"/>
    </source>
</evidence>
<comment type="caution">
    <text evidence="7">The sequence shown here is derived from an EMBL/GenBank/DDBJ whole genome shotgun (WGS) entry which is preliminary data.</text>
</comment>
<dbReference type="InterPro" id="IPR001547">
    <property type="entry name" value="Glyco_hydro_5"/>
</dbReference>
<dbReference type="GO" id="GO:0000272">
    <property type="term" value="P:polysaccharide catabolic process"/>
    <property type="evidence" value="ECO:0007669"/>
    <property type="project" value="InterPro"/>
</dbReference>
<sequence length="433" mass="47514">MAGSMIQSVFLSLLALSSSFSSFALAAPSQPTERQASWPYGPFVTKGRDIKDTRGQNVVYAGANWPGAGDTMLPEGLQYQSVKSIVSKLKSLGMNSIRLTYAIEMIDQIYGNGGKDITINTAFTKALGSTNGSAVLKKVLANNPSFTANTTRLQVFDAIAAECAAQQIYVHLDNHMSKGAWCCNTEDGNSWFGDTYFSVANWTRGLSYMAEHGKSWPSLVSMSLRNELRNPENDATLSKNSYNWQDWYKYIKQGTAAINSKNKGLLIFLSGLDFDTYLTPVVQGTALTPGSGKYNPADFAGYTDKLVLELHNYANDASDCTGLQNSLYSNGFQALHAEDTKAVNVFPVVLTEFGFQQDASTWKGVYATCIASYLSAQKAGWMIWVVSGSYYIRSGTQDYEETWGLLSHDWSTWRSPQYVDGGLKPLIKNTVSP</sequence>
<dbReference type="EMBL" id="JAFIMR010000001">
    <property type="protein sequence ID" value="KAI1881509.1"/>
    <property type="molecule type" value="Genomic_DNA"/>
</dbReference>
<keyword evidence="2 4" id="KW-0378">Hydrolase</keyword>
<feature type="signal peptide" evidence="5">
    <location>
        <begin position="1"/>
        <end position="26"/>
    </location>
</feature>
<dbReference type="Pfam" id="PF00150">
    <property type="entry name" value="Cellulase"/>
    <property type="match status" value="1"/>
</dbReference>
<comment type="similarity">
    <text evidence="1 4">Belongs to the glycosyl hydrolase 5 (cellulase A) family.</text>
</comment>
<evidence type="ECO:0000256" key="3">
    <source>
        <dbReference type="ARBA" id="ARBA00023295"/>
    </source>
</evidence>
<evidence type="ECO:0000256" key="4">
    <source>
        <dbReference type="RuleBase" id="RU361153"/>
    </source>
</evidence>
<dbReference type="AlphaFoldDB" id="A0A9P9WYC5"/>
<organism evidence="7 8">
    <name type="scientific">Neoarthrinium moseri</name>
    <dbReference type="NCBI Taxonomy" id="1658444"/>
    <lineage>
        <taxon>Eukaryota</taxon>
        <taxon>Fungi</taxon>
        <taxon>Dikarya</taxon>
        <taxon>Ascomycota</taxon>
        <taxon>Pezizomycotina</taxon>
        <taxon>Sordariomycetes</taxon>
        <taxon>Xylariomycetidae</taxon>
        <taxon>Amphisphaeriales</taxon>
        <taxon>Apiosporaceae</taxon>
        <taxon>Neoarthrinium</taxon>
    </lineage>
</organism>
<dbReference type="PANTHER" id="PTHR31263">
    <property type="entry name" value="CELLULASE FAMILY PROTEIN (AFU_ORTHOLOGUE AFUA_5G14560)"/>
    <property type="match status" value="1"/>
</dbReference>
<keyword evidence="3 4" id="KW-0326">Glycosidase</keyword>
<evidence type="ECO:0000256" key="1">
    <source>
        <dbReference type="ARBA" id="ARBA00005641"/>
    </source>
</evidence>
<dbReference type="Proteomes" id="UP000829685">
    <property type="component" value="Unassembled WGS sequence"/>
</dbReference>
<dbReference type="Gene3D" id="3.20.20.80">
    <property type="entry name" value="Glycosidases"/>
    <property type="match status" value="1"/>
</dbReference>
<evidence type="ECO:0000313" key="8">
    <source>
        <dbReference type="Proteomes" id="UP000829685"/>
    </source>
</evidence>
<reference evidence="7" key="1">
    <citation type="submission" date="2021-03" db="EMBL/GenBank/DDBJ databases">
        <title>Revisited historic fungal species revealed as producer of novel bioactive compounds through whole genome sequencing and comparative genomics.</title>
        <authorList>
            <person name="Vignolle G.A."/>
            <person name="Hochenegger N."/>
            <person name="Mach R.L."/>
            <person name="Mach-Aigner A.R."/>
            <person name="Javad Rahimi M."/>
            <person name="Salim K.A."/>
            <person name="Chan C.M."/>
            <person name="Lim L.B.L."/>
            <person name="Cai F."/>
            <person name="Druzhinina I.S."/>
            <person name="U'Ren J.M."/>
            <person name="Derntl C."/>
        </authorList>
    </citation>
    <scope>NUCLEOTIDE SEQUENCE</scope>
    <source>
        <strain evidence="7">TUCIM 5799</strain>
    </source>
</reference>
<evidence type="ECO:0000256" key="5">
    <source>
        <dbReference type="SAM" id="SignalP"/>
    </source>
</evidence>
<name>A0A9P9WYC5_9PEZI</name>
<evidence type="ECO:0000259" key="6">
    <source>
        <dbReference type="Pfam" id="PF00150"/>
    </source>
</evidence>